<proteinExistence type="inferred from homology"/>
<dbReference type="InterPro" id="IPR024989">
    <property type="entry name" value="MFS_assoc_dom"/>
</dbReference>
<dbReference type="GO" id="GO:0022857">
    <property type="term" value="F:transmembrane transporter activity"/>
    <property type="evidence" value="ECO:0007669"/>
    <property type="project" value="InterPro"/>
</dbReference>
<evidence type="ECO:0000256" key="6">
    <source>
        <dbReference type="SAM" id="Phobius"/>
    </source>
</evidence>
<feature type="transmembrane region" description="Helical" evidence="6">
    <location>
        <begin position="234"/>
        <end position="257"/>
    </location>
</feature>
<comment type="caution">
    <text evidence="8">The sequence shown here is derived from an EMBL/GenBank/DDBJ whole genome shotgun (WGS) entry which is preliminary data.</text>
</comment>
<dbReference type="EMBL" id="SPLM01000108">
    <property type="protein sequence ID" value="TMW60716.1"/>
    <property type="molecule type" value="Genomic_DNA"/>
</dbReference>
<feature type="transmembrane region" description="Helical" evidence="6">
    <location>
        <begin position="42"/>
        <end position="60"/>
    </location>
</feature>
<keyword evidence="9" id="KW-1185">Reference proteome</keyword>
<dbReference type="PANTHER" id="PTHR16172">
    <property type="entry name" value="MAJOR FACILITATOR SUPERFAMILY DOMAIN-CONTAINING PROTEIN 6-LIKE"/>
    <property type="match status" value="1"/>
</dbReference>
<evidence type="ECO:0000256" key="4">
    <source>
        <dbReference type="ARBA" id="ARBA00022989"/>
    </source>
</evidence>
<evidence type="ECO:0000256" key="5">
    <source>
        <dbReference type="ARBA" id="ARBA00023136"/>
    </source>
</evidence>
<dbReference type="PANTHER" id="PTHR16172:SF41">
    <property type="entry name" value="MAJOR FACILITATOR SUPERFAMILY DOMAIN-CONTAINING PROTEIN 6-LIKE"/>
    <property type="match status" value="1"/>
</dbReference>
<evidence type="ECO:0000313" key="9">
    <source>
        <dbReference type="Proteomes" id="UP000794436"/>
    </source>
</evidence>
<keyword evidence="3 6" id="KW-0812">Transmembrane</keyword>
<feature type="transmembrane region" description="Helical" evidence="6">
    <location>
        <begin position="359"/>
        <end position="383"/>
    </location>
</feature>
<evidence type="ECO:0000256" key="1">
    <source>
        <dbReference type="ARBA" id="ARBA00004141"/>
    </source>
</evidence>
<dbReference type="OrthoDB" id="515887at2759"/>
<feature type="transmembrane region" description="Helical" evidence="6">
    <location>
        <begin position="102"/>
        <end position="121"/>
    </location>
</feature>
<reference evidence="8" key="1">
    <citation type="submission" date="2019-03" db="EMBL/GenBank/DDBJ databases">
        <title>Long read genome sequence of the mycoparasitic Pythium oligandrum ATCC 38472 isolated from sugarbeet rhizosphere.</title>
        <authorList>
            <person name="Gaulin E."/>
        </authorList>
    </citation>
    <scope>NUCLEOTIDE SEQUENCE</scope>
    <source>
        <strain evidence="8">ATCC 38472_TT</strain>
    </source>
</reference>
<evidence type="ECO:0000313" key="8">
    <source>
        <dbReference type="EMBL" id="TMW60716.1"/>
    </source>
</evidence>
<dbReference type="Proteomes" id="UP000794436">
    <property type="component" value="Unassembled WGS sequence"/>
</dbReference>
<dbReference type="GO" id="GO:0016020">
    <property type="term" value="C:membrane"/>
    <property type="evidence" value="ECO:0007669"/>
    <property type="project" value="UniProtKB-SubCell"/>
</dbReference>
<evidence type="ECO:0000256" key="3">
    <source>
        <dbReference type="ARBA" id="ARBA00022692"/>
    </source>
</evidence>
<protein>
    <recommendedName>
        <fullName evidence="7">Major facilitator superfamily (MFS) profile domain-containing protein</fullName>
    </recommendedName>
</protein>
<evidence type="ECO:0000259" key="7">
    <source>
        <dbReference type="PROSITE" id="PS50850"/>
    </source>
</evidence>
<dbReference type="PROSITE" id="PS50850">
    <property type="entry name" value="MFS"/>
    <property type="match status" value="1"/>
</dbReference>
<dbReference type="AlphaFoldDB" id="A0A8K1CD45"/>
<evidence type="ECO:0000256" key="2">
    <source>
        <dbReference type="ARBA" id="ARBA00005241"/>
    </source>
</evidence>
<sequence>MMLVYEISHTHIFAAKHKFAMSAWLQFMIDGGESPRLVPLKLLYLIHYAAFSTQTFLPMYFDTTEHYSKFQIGVLLAIPCVCSIVGPVVWGAAADLLHNQKLVHIVCLVSAALLMFMLQYVESFELMCLMFFLANFQTQPTWSLLDQVAMEMLDSVGGDYGKQRLYGAIGYGIGGYMSGVIAGAVGIKWCFNMVVALSVVSLYILVRHIPSTKRSQTDVDFWGSLKHILQLRDVLTLFVLVLVIGIMAQLIDSFLFLYLFNLAGNNSNLVGIVIAVETTSELPLFFHANKIIDRLGTPKVIFLGIMAYCIRLMTYTMLYNPWLVLPVEILHGVTFGLVWAAFTNYVYQSAPQGTEGTMIGLLAAVQKGVGGGAGTLAGGFIYQEFGPRVMWGSALVFVLPMALIVTITFSFIAKNRRSLVADKLVELEEQPFLKNRSPLYGAIHHLGSSGCLQDLG</sequence>
<accession>A0A8K1CD45</accession>
<feature type="transmembrane region" description="Helical" evidence="6">
    <location>
        <begin position="72"/>
        <end position="90"/>
    </location>
</feature>
<keyword evidence="5 6" id="KW-0472">Membrane</keyword>
<comment type="subcellular location">
    <subcellularLocation>
        <location evidence="1">Membrane</location>
        <topology evidence="1">Multi-pass membrane protein</topology>
    </subcellularLocation>
</comment>
<dbReference type="InterPro" id="IPR036259">
    <property type="entry name" value="MFS_trans_sf"/>
</dbReference>
<dbReference type="InterPro" id="IPR020846">
    <property type="entry name" value="MFS_dom"/>
</dbReference>
<dbReference type="SUPFAM" id="SSF103473">
    <property type="entry name" value="MFS general substrate transporter"/>
    <property type="match status" value="1"/>
</dbReference>
<name>A0A8K1CD45_PYTOL</name>
<organism evidence="8 9">
    <name type="scientific">Pythium oligandrum</name>
    <name type="common">Mycoparasitic fungus</name>
    <dbReference type="NCBI Taxonomy" id="41045"/>
    <lineage>
        <taxon>Eukaryota</taxon>
        <taxon>Sar</taxon>
        <taxon>Stramenopiles</taxon>
        <taxon>Oomycota</taxon>
        <taxon>Peronosporomycetes</taxon>
        <taxon>Pythiales</taxon>
        <taxon>Pythiaceae</taxon>
        <taxon>Pythium</taxon>
    </lineage>
</organism>
<feature type="domain" description="Major facilitator superfamily (MFS) profile" evidence="7">
    <location>
        <begin position="233"/>
        <end position="456"/>
    </location>
</feature>
<keyword evidence="4 6" id="KW-1133">Transmembrane helix</keyword>
<dbReference type="Gene3D" id="1.20.1250.20">
    <property type="entry name" value="MFS general substrate transporter like domains"/>
    <property type="match status" value="2"/>
</dbReference>
<feature type="transmembrane region" description="Helical" evidence="6">
    <location>
        <begin position="300"/>
        <end position="317"/>
    </location>
</feature>
<feature type="transmembrane region" description="Helical" evidence="6">
    <location>
        <begin position="186"/>
        <end position="206"/>
    </location>
</feature>
<dbReference type="Pfam" id="PF12832">
    <property type="entry name" value="MFS_1_like"/>
    <property type="match status" value="1"/>
</dbReference>
<comment type="similarity">
    <text evidence="2">Belongs to the major facilitator superfamily. MFSD6 family.</text>
</comment>
<dbReference type="InterPro" id="IPR051717">
    <property type="entry name" value="MFS_MFSD6"/>
</dbReference>
<feature type="transmembrane region" description="Helical" evidence="6">
    <location>
        <begin position="329"/>
        <end position="347"/>
    </location>
</feature>
<feature type="transmembrane region" description="Helical" evidence="6">
    <location>
        <begin position="389"/>
        <end position="413"/>
    </location>
</feature>
<gene>
    <name evidence="8" type="ORF">Poli38472_000758</name>
</gene>